<keyword evidence="1" id="KW-0812">Transmembrane</keyword>
<dbReference type="OrthoDB" id="411376at2759"/>
<evidence type="ECO:0000313" key="2">
    <source>
        <dbReference type="EMBL" id="CAE7220928.1"/>
    </source>
</evidence>
<name>A0A812KBJ7_9DINO</name>
<reference evidence="2" key="1">
    <citation type="submission" date="2021-02" db="EMBL/GenBank/DDBJ databases">
        <authorList>
            <person name="Dougan E. K."/>
            <person name="Rhodes N."/>
            <person name="Thang M."/>
            <person name="Chan C."/>
        </authorList>
    </citation>
    <scope>NUCLEOTIDE SEQUENCE</scope>
</reference>
<evidence type="ECO:0000256" key="1">
    <source>
        <dbReference type="SAM" id="Phobius"/>
    </source>
</evidence>
<sequence length="298" mass="31965">MYSEKHSLRSWQWMSPTTANSSSFFAVCVTGYGGRAYVADALTVFRDGQPQEICNPSNSTAVIASCHCLAVDGDPGTSICAAGECCWEDLRCRQCSGGSRPTPMLESWALLHCLLACFGVALQLIVLVTEATYQRQQLMLASCIFQCVGAGFSFGPLVNSSAHAGSLGEGHVIVGSVAIGWSIFLIVWSWVRDDAQSVFALLQSGAILILGWLAAGLGCVANAEIQWSNALVLVIFLLSCVYAVTAWNRKRKRFGQLGEERGQQIEIPQSHSDTSCRAAVEQVSVADASTMSLRPRGA</sequence>
<comment type="caution">
    <text evidence="2">The sequence shown here is derived from an EMBL/GenBank/DDBJ whole genome shotgun (WGS) entry which is preliminary data.</text>
</comment>
<evidence type="ECO:0000313" key="3">
    <source>
        <dbReference type="Proteomes" id="UP000601435"/>
    </source>
</evidence>
<dbReference type="Proteomes" id="UP000601435">
    <property type="component" value="Unassembled WGS sequence"/>
</dbReference>
<proteinExistence type="predicted"/>
<keyword evidence="1" id="KW-0472">Membrane</keyword>
<feature type="transmembrane region" description="Helical" evidence="1">
    <location>
        <begin position="108"/>
        <end position="126"/>
    </location>
</feature>
<evidence type="ECO:0008006" key="4">
    <source>
        <dbReference type="Google" id="ProtNLM"/>
    </source>
</evidence>
<keyword evidence="3" id="KW-1185">Reference proteome</keyword>
<feature type="transmembrane region" description="Helical" evidence="1">
    <location>
        <begin position="227"/>
        <end position="247"/>
    </location>
</feature>
<accession>A0A812KBJ7</accession>
<feature type="transmembrane region" description="Helical" evidence="1">
    <location>
        <begin position="138"/>
        <end position="158"/>
    </location>
</feature>
<dbReference type="AlphaFoldDB" id="A0A812KBJ7"/>
<dbReference type="EMBL" id="CAJNJA010007144">
    <property type="protein sequence ID" value="CAE7220928.1"/>
    <property type="molecule type" value="Genomic_DNA"/>
</dbReference>
<protein>
    <recommendedName>
        <fullName evidence="4">Transmembrane protein</fullName>
    </recommendedName>
</protein>
<feature type="transmembrane region" description="Helical" evidence="1">
    <location>
        <begin position="170"/>
        <end position="191"/>
    </location>
</feature>
<gene>
    <name evidence="2" type="ORF">SNEC2469_LOCUS2819</name>
</gene>
<keyword evidence="1" id="KW-1133">Transmembrane helix</keyword>
<organism evidence="2 3">
    <name type="scientific">Symbiodinium necroappetens</name>
    <dbReference type="NCBI Taxonomy" id="1628268"/>
    <lineage>
        <taxon>Eukaryota</taxon>
        <taxon>Sar</taxon>
        <taxon>Alveolata</taxon>
        <taxon>Dinophyceae</taxon>
        <taxon>Suessiales</taxon>
        <taxon>Symbiodiniaceae</taxon>
        <taxon>Symbiodinium</taxon>
    </lineage>
</organism>
<feature type="transmembrane region" description="Helical" evidence="1">
    <location>
        <begin position="198"/>
        <end position="215"/>
    </location>
</feature>